<dbReference type="Proteomes" id="UP000594430">
    <property type="component" value="Chromosome"/>
</dbReference>
<gene>
    <name evidence="2" type="ORF">IZU98_17325</name>
</gene>
<feature type="compositionally biased region" description="Basic and acidic residues" evidence="1">
    <location>
        <begin position="273"/>
        <end position="287"/>
    </location>
</feature>
<accession>A0A7S9Q5P1</accession>
<dbReference type="SUPFAM" id="SSF53850">
    <property type="entry name" value="Periplasmic binding protein-like II"/>
    <property type="match status" value="1"/>
</dbReference>
<name>A0A7S9Q5P1_9PSED</name>
<reference evidence="2 3" key="1">
    <citation type="submission" date="2020-11" db="EMBL/GenBank/DDBJ databases">
        <title>Pseudomonas fulva producing VIM-24.</title>
        <authorList>
            <person name="Liu S."/>
        </authorList>
    </citation>
    <scope>NUCLEOTIDE SEQUENCE [LARGE SCALE GENOMIC DNA]</scope>
    <source>
        <strain evidence="2 3">ZDHY414</strain>
    </source>
</reference>
<dbReference type="EMBL" id="CP064946">
    <property type="protein sequence ID" value="QPH51388.1"/>
    <property type="molecule type" value="Genomic_DNA"/>
</dbReference>
<dbReference type="NCBIfam" id="TIGR02285">
    <property type="entry name" value="TIGR02285 family protein"/>
    <property type="match status" value="1"/>
</dbReference>
<feature type="region of interest" description="Disordered" evidence="1">
    <location>
        <begin position="272"/>
        <end position="299"/>
    </location>
</feature>
<organism evidence="2 3">
    <name type="scientific">Pseudomonas fulva</name>
    <dbReference type="NCBI Taxonomy" id="47880"/>
    <lineage>
        <taxon>Bacteria</taxon>
        <taxon>Pseudomonadati</taxon>
        <taxon>Pseudomonadota</taxon>
        <taxon>Gammaproteobacteria</taxon>
        <taxon>Pseudomonadales</taxon>
        <taxon>Pseudomonadaceae</taxon>
        <taxon>Pseudomonas</taxon>
    </lineage>
</organism>
<dbReference type="AlphaFoldDB" id="A0A7S9Q5P1"/>
<protein>
    <submittedName>
        <fullName evidence="2">TIGR02285 family protein</fullName>
    </submittedName>
</protein>
<dbReference type="InterPro" id="IPR011972">
    <property type="entry name" value="CHP02285"/>
</dbReference>
<evidence type="ECO:0000313" key="3">
    <source>
        <dbReference type="Proteomes" id="UP000594430"/>
    </source>
</evidence>
<evidence type="ECO:0000256" key="1">
    <source>
        <dbReference type="SAM" id="MobiDB-lite"/>
    </source>
</evidence>
<evidence type="ECO:0000313" key="2">
    <source>
        <dbReference type="EMBL" id="QPH51388.1"/>
    </source>
</evidence>
<sequence length="299" mass="33424">MLSVPSSAQERLLWLMRDLPPFSVSEGPEEGRGVIDQLLPQLIQQMPEYAHSTVRVNRARGLQMLQDSSSLTCDPMLLWTAERARYVRFSIPLLGVQTSGLVVRKENHALVAPHLDGEAVDLQGLLSDPSLRLGVVAERSYGAVIDDTLSHLPDASVSRHYGTQATANLLQMQRLGRLRLVLGYWPEVRYLIQQQGGSPADYQFHPVQGVKPYQFLHVGCSASPQGQAAMAHIDQVLTQLRQTVLPNLYAHWLDLAQRADYLEHSRAFFSEHTAAHAERPEQDERHAAGPINLQDPQPR</sequence>
<proteinExistence type="predicted"/>